<sequence length="478" mass="54307">MDAIHLQSVNIADVNLFASSEVNQCSKLLSDFTTNSNFLTVLSTRNDENEDEQEEGDNEALVDYSLVNSSSQQVMMLQFDRASNTNVAASADNATQAINNLNININSATSANFANNLPFQTTEVPTYPGHKMKREWRNVGWFTSEAEMNEVRKREKVSKRKSVQQANGVKVFYRCNNWRRTNCNFRMFAMFYDKERISLNASGEHDHTTKNPHYVPRNYSAGNTAFEFMPSSSQEQILDKFVREATARSSYLFEANQVEDIFTSASGRGHRECRLWQRLVFYLRTNFKLSPASHILLKFMALGLTISQLYAYFLSASYLCVLAVSEAFLRILHVESLSKNKIDHEELGKNKNSINAGDFQFSREASTHLGASKTENGLSSVMNREDFQVCSVANITDLLQLAAEINHTFCFNSRRTNEINFISELSGRTLLFADLGPTISVAERFNGVDHSLELWRKGDWKQFLWAVRGKCLCPLNYG</sequence>
<dbReference type="WBParaSite" id="DME_0000596201-mRNA-1">
    <property type="protein sequence ID" value="DME_0000596201-mRNA-1"/>
    <property type="gene ID" value="DME_0000596201"/>
</dbReference>
<dbReference type="Proteomes" id="UP000038040">
    <property type="component" value="Unplaced"/>
</dbReference>
<dbReference type="EMBL" id="UYYG01000010">
    <property type="protein sequence ID" value="VDN50928.1"/>
    <property type="molecule type" value="Genomic_DNA"/>
</dbReference>
<proteinExistence type="predicted"/>
<reference evidence="4" key="1">
    <citation type="submission" date="2016-04" db="UniProtKB">
        <authorList>
            <consortium name="WormBaseParasite"/>
        </authorList>
    </citation>
    <scope>IDENTIFICATION</scope>
</reference>
<keyword evidence="3" id="KW-1185">Reference proteome</keyword>
<organism evidence="2 4">
    <name type="scientific">Dracunculus medinensis</name>
    <name type="common">Guinea worm</name>
    <dbReference type="NCBI Taxonomy" id="318479"/>
    <lineage>
        <taxon>Eukaryota</taxon>
        <taxon>Metazoa</taxon>
        <taxon>Ecdysozoa</taxon>
        <taxon>Nematoda</taxon>
        <taxon>Chromadorea</taxon>
        <taxon>Rhabditida</taxon>
        <taxon>Spirurina</taxon>
        <taxon>Dracunculoidea</taxon>
        <taxon>Dracunculidae</taxon>
        <taxon>Dracunculus</taxon>
    </lineage>
</organism>
<evidence type="ECO:0000313" key="1">
    <source>
        <dbReference type="EMBL" id="VDN50928.1"/>
    </source>
</evidence>
<name>A0A158Q4X5_DRAME</name>
<protein>
    <submittedName>
        <fullName evidence="4">FLYWCH-type domain-containing protein</fullName>
    </submittedName>
</protein>
<evidence type="ECO:0000313" key="4">
    <source>
        <dbReference type="WBParaSite" id="DME_0000596201-mRNA-1"/>
    </source>
</evidence>
<dbReference type="AlphaFoldDB" id="A0A158Q4X5"/>
<evidence type="ECO:0000313" key="3">
    <source>
        <dbReference type="Proteomes" id="UP000274756"/>
    </source>
</evidence>
<evidence type="ECO:0000313" key="2">
    <source>
        <dbReference type="Proteomes" id="UP000038040"/>
    </source>
</evidence>
<dbReference type="OrthoDB" id="5856685at2759"/>
<accession>A0A158Q4X5</accession>
<dbReference type="Proteomes" id="UP000274756">
    <property type="component" value="Unassembled WGS sequence"/>
</dbReference>
<gene>
    <name evidence="1" type="ORF">DME_LOCUS901</name>
</gene>
<reference evidence="1 3" key="2">
    <citation type="submission" date="2018-11" db="EMBL/GenBank/DDBJ databases">
        <authorList>
            <consortium name="Pathogen Informatics"/>
        </authorList>
    </citation>
    <scope>NUCLEOTIDE SEQUENCE [LARGE SCALE GENOMIC DNA]</scope>
</reference>